<feature type="compositionally biased region" description="Basic and acidic residues" evidence="5">
    <location>
        <begin position="16"/>
        <end position="29"/>
    </location>
</feature>
<dbReference type="PROSITE" id="PS50103">
    <property type="entry name" value="ZF_C3H1"/>
    <property type="match status" value="2"/>
</dbReference>
<dbReference type="Gene3D" id="4.10.1000.10">
    <property type="entry name" value="Zinc finger, CCCH-type"/>
    <property type="match status" value="1"/>
</dbReference>
<gene>
    <name evidence="7" type="ORF">C9374_013593</name>
</gene>
<dbReference type="AlphaFoldDB" id="A0AA88KNH6"/>
<proteinExistence type="predicted"/>
<keyword evidence="2 4" id="KW-0863">Zinc-finger</keyword>
<dbReference type="RefSeq" id="XP_044554002.1">
    <property type="nucleotide sequence ID" value="XM_044689486.1"/>
</dbReference>
<comment type="caution">
    <text evidence="7">The sequence shown here is derived from an EMBL/GenBank/DDBJ whole genome shotgun (WGS) entry which is preliminary data.</text>
</comment>
<feature type="compositionally biased region" description="Polar residues" evidence="5">
    <location>
        <begin position="172"/>
        <end position="182"/>
    </location>
</feature>
<evidence type="ECO:0000313" key="7">
    <source>
        <dbReference type="EMBL" id="KAG2392108.1"/>
    </source>
</evidence>
<feature type="region of interest" description="Disordered" evidence="5">
    <location>
        <begin position="280"/>
        <end position="304"/>
    </location>
</feature>
<dbReference type="InterPro" id="IPR036855">
    <property type="entry name" value="Znf_CCCH_sf"/>
</dbReference>
<feature type="domain" description="C3H1-type" evidence="6">
    <location>
        <begin position="233"/>
        <end position="261"/>
    </location>
</feature>
<reference evidence="7 8" key="1">
    <citation type="journal article" date="2018" name="BMC Genomics">
        <title>The genome of Naegleria lovaniensis, the basis for a comparative approach to unravel pathogenicity factors of the human pathogenic amoeba N. fowleri.</title>
        <authorList>
            <person name="Liechti N."/>
            <person name="Schurch N."/>
            <person name="Bruggmann R."/>
            <person name="Wittwer M."/>
        </authorList>
    </citation>
    <scope>NUCLEOTIDE SEQUENCE [LARGE SCALE GENOMIC DNA]</scope>
    <source>
        <strain evidence="7 8">ATCC 30569</strain>
    </source>
</reference>
<dbReference type="SUPFAM" id="SSF90229">
    <property type="entry name" value="CCCH zinc finger"/>
    <property type="match status" value="2"/>
</dbReference>
<evidence type="ECO:0000256" key="1">
    <source>
        <dbReference type="ARBA" id="ARBA00022723"/>
    </source>
</evidence>
<dbReference type="Pfam" id="PF00642">
    <property type="entry name" value="zf-CCCH"/>
    <property type="match status" value="1"/>
</dbReference>
<dbReference type="GeneID" id="68106046"/>
<evidence type="ECO:0000256" key="2">
    <source>
        <dbReference type="ARBA" id="ARBA00022771"/>
    </source>
</evidence>
<accession>A0AA88KNH6</accession>
<feature type="compositionally biased region" description="Low complexity" evidence="5">
    <location>
        <begin position="34"/>
        <end position="51"/>
    </location>
</feature>
<feature type="compositionally biased region" description="Polar residues" evidence="5">
    <location>
        <begin position="293"/>
        <end position="304"/>
    </location>
</feature>
<dbReference type="Proteomes" id="UP000816034">
    <property type="component" value="Unassembled WGS sequence"/>
</dbReference>
<feature type="zinc finger region" description="C3H1-type" evidence="4">
    <location>
        <begin position="61"/>
        <end position="88"/>
    </location>
</feature>
<keyword evidence="1 4" id="KW-0479">Metal-binding</keyword>
<evidence type="ECO:0000256" key="3">
    <source>
        <dbReference type="ARBA" id="ARBA00022833"/>
    </source>
</evidence>
<protein>
    <recommendedName>
        <fullName evidence="6">C3H1-type domain-containing protein</fullName>
    </recommendedName>
</protein>
<name>A0AA88KNH6_NAELO</name>
<dbReference type="EMBL" id="PYSW02000006">
    <property type="protein sequence ID" value="KAG2392108.1"/>
    <property type="molecule type" value="Genomic_DNA"/>
</dbReference>
<evidence type="ECO:0000256" key="5">
    <source>
        <dbReference type="SAM" id="MobiDB-lite"/>
    </source>
</evidence>
<organism evidence="7 8">
    <name type="scientific">Naegleria lovaniensis</name>
    <name type="common">Amoeba</name>
    <dbReference type="NCBI Taxonomy" id="51637"/>
    <lineage>
        <taxon>Eukaryota</taxon>
        <taxon>Discoba</taxon>
        <taxon>Heterolobosea</taxon>
        <taxon>Tetramitia</taxon>
        <taxon>Eutetramitia</taxon>
        <taxon>Vahlkampfiidae</taxon>
        <taxon>Naegleria</taxon>
    </lineage>
</organism>
<evidence type="ECO:0000256" key="4">
    <source>
        <dbReference type="PROSITE-ProRule" id="PRU00723"/>
    </source>
</evidence>
<evidence type="ECO:0000259" key="6">
    <source>
        <dbReference type="PROSITE" id="PS50103"/>
    </source>
</evidence>
<dbReference type="GO" id="GO:0008270">
    <property type="term" value="F:zinc ion binding"/>
    <property type="evidence" value="ECO:0007669"/>
    <property type="project" value="UniProtKB-KW"/>
</dbReference>
<feature type="region of interest" description="Disordered" evidence="5">
    <location>
        <begin position="1"/>
        <end position="58"/>
    </location>
</feature>
<feature type="domain" description="C3H1-type" evidence="6">
    <location>
        <begin position="61"/>
        <end position="88"/>
    </location>
</feature>
<feature type="zinc finger region" description="C3H1-type" evidence="4">
    <location>
        <begin position="233"/>
        <end position="261"/>
    </location>
</feature>
<feature type="region of interest" description="Disordered" evidence="5">
    <location>
        <begin position="172"/>
        <end position="212"/>
    </location>
</feature>
<sequence>MHAENILNKEMVQQEAQHHHEEEEEDHAHSCGVSSSSSTTTSTNCSSTSMTIEQHPNSANERTTIPCKYFMNGFCKNGDQCSFYHPQSPNSFMFFYQQMLLNAPPCHESPQQQQQQQQRMMYIMTPIPQPIAWMSSTYDHHSSNMFHSSSSNLYYNPHLTTQPYFFNSYPSTITTNPQQQSHPHNRHFAQRRSIQSSPSHSHPHHAKSNTNSAATNISMYSEIFEDGEDEPSFYQPKVCTFYVSGKGCKYGYHCKFFHPSTSKCVSTNETSSSQRLNTFNASGRTHSEHGYHYSNTNRSSSLHA</sequence>
<dbReference type="Pfam" id="PF14608">
    <property type="entry name" value="zf-CCCH_2"/>
    <property type="match status" value="1"/>
</dbReference>
<keyword evidence="3 4" id="KW-0862">Zinc</keyword>
<dbReference type="SMART" id="SM00356">
    <property type="entry name" value="ZnF_C3H1"/>
    <property type="match status" value="2"/>
</dbReference>
<keyword evidence="8" id="KW-1185">Reference proteome</keyword>
<evidence type="ECO:0000313" key="8">
    <source>
        <dbReference type="Proteomes" id="UP000816034"/>
    </source>
</evidence>
<dbReference type="InterPro" id="IPR000571">
    <property type="entry name" value="Znf_CCCH"/>
</dbReference>